<evidence type="ECO:0000313" key="9">
    <source>
        <dbReference type="EMBL" id="KAL2062475.1"/>
    </source>
</evidence>
<feature type="transmembrane region" description="Helical" evidence="7">
    <location>
        <begin position="415"/>
        <end position="434"/>
    </location>
</feature>
<dbReference type="Pfam" id="PF00083">
    <property type="entry name" value="Sugar_tr"/>
    <property type="match status" value="1"/>
</dbReference>
<dbReference type="InterPro" id="IPR005828">
    <property type="entry name" value="MFS_sugar_transport-like"/>
</dbReference>
<accession>A0ABR4BXT1</accession>
<dbReference type="InterPro" id="IPR036259">
    <property type="entry name" value="MFS_trans_sf"/>
</dbReference>
<dbReference type="Proteomes" id="UP001595075">
    <property type="component" value="Unassembled WGS sequence"/>
</dbReference>
<keyword evidence="4 7" id="KW-1133">Transmembrane helix</keyword>
<dbReference type="PROSITE" id="PS50850">
    <property type="entry name" value="MFS"/>
    <property type="match status" value="1"/>
</dbReference>
<evidence type="ECO:0000313" key="10">
    <source>
        <dbReference type="Proteomes" id="UP001595075"/>
    </source>
</evidence>
<feature type="transmembrane region" description="Helical" evidence="7">
    <location>
        <begin position="388"/>
        <end position="406"/>
    </location>
</feature>
<feature type="transmembrane region" description="Helical" evidence="7">
    <location>
        <begin position="73"/>
        <end position="94"/>
    </location>
</feature>
<evidence type="ECO:0000256" key="6">
    <source>
        <dbReference type="SAM" id="MobiDB-lite"/>
    </source>
</evidence>
<feature type="transmembrane region" description="Helical" evidence="7">
    <location>
        <begin position="440"/>
        <end position="461"/>
    </location>
</feature>
<keyword evidence="5 7" id="KW-0472">Membrane</keyword>
<dbReference type="PANTHER" id="PTHR23511:SF4">
    <property type="entry name" value="MAJOR FACILITATOR SUPERFAMILY (MFS) PROFILE DOMAIN-CONTAINING PROTEIN"/>
    <property type="match status" value="1"/>
</dbReference>
<sequence>MSALQSPSNATANKGSDPEKSATSTENKLDPSPSHIGTAHDLGNVVDPVLAVKTLLVNEAINEIGWTNFHLKLTFLTGFGFAADSLVAFLQSVAAGQAYLEIGNGGYPTGSTMALYAGLFCGALFWGPSGDIIGRRIAFNITLFCAATATIITGVAPSWVAYCVFVAFLGFGAGGNLVLDPAVMLEFLPANKQWVTTALAGWWGVGQATAGAIAWGFYSRGEWSCSKAVGDCTWQNNKAWRLIMFTGGALMFVMSVLRILVIRLPETPKFLLTSGHEDKLIANLQAIASKYGRQCSLTLAQLQECGTTRGHEEGAVRPSMGRHVGSSLIGHVRGLFATRKLGWSTALIWLSWTLIGLGYPLFFLYLPSLLSSRVPGYVPSFTETWRDYTITNICSIFGPLIAAWLVEVRFLGRRYTMVIGATLTAIFFFAYTAIRTPAQNLGMSCSISVCINLYYGTLYAYTVEVFPAEIRTTGNGIAVACNRVMGLISTVIAVTADTTTSTPLYISAVLFIILAIVSVLLPFEPYGRNAS</sequence>
<keyword evidence="10" id="KW-1185">Reference proteome</keyword>
<feature type="transmembrane region" description="Helical" evidence="7">
    <location>
        <begin position="200"/>
        <end position="219"/>
    </location>
</feature>
<dbReference type="Gene3D" id="1.20.1250.20">
    <property type="entry name" value="MFS general substrate transporter like domains"/>
    <property type="match status" value="1"/>
</dbReference>
<comment type="caution">
    <text evidence="9">The sequence shown here is derived from an EMBL/GenBank/DDBJ whole genome shotgun (WGS) entry which is preliminary data.</text>
</comment>
<feature type="transmembrane region" description="Helical" evidence="7">
    <location>
        <begin position="159"/>
        <end position="179"/>
    </location>
</feature>
<dbReference type="EMBL" id="JAZHXI010000017">
    <property type="protein sequence ID" value="KAL2062475.1"/>
    <property type="molecule type" value="Genomic_DNA"/>
</dbReference>
<reference evidence="9 10" key="1">
    <citation type="journal article" date="2024" name="Commun. Biol.">
        <title>Comparative genomic analysis of thermophilic fungi reveals convergent evolutionary adaptations and gene losses.</title>
        <authorList>
            <person name="Steindorff A.S."/>
            <person name="Aguilar-Pontes M.V."/>
            <person name="Robinson A.J."/>
            <person name="Andreopoulos B."/>
            <person name="LaButti K."/>
            <person name="Kuo A."/>
            <person name="Mondo S."/>
            <person name="Riley R."/>
            <person name="Otillar R."/>
            <person name="Haridas S."/>
            <person name="Lipzen A."/>
            <person name="Grimwood J."/>
            <person name="Schmutz J."/>
            <person name="Clum A."/>
            <person name="Reid I.D."/>
            <person name="Moisan M.C."/>
            <person name="Butler G."/>
            <person name="Nguyen T.T.M."/>
            <person name="Dewar K."/>
            <person name="Conant G."/>
            <person name="Drula E."/>
            <person name="Henrissat B."/>
            <person name="Hansel C."/>
            <person name="Singer S."/>
            <person name="Hutchinson M.I."/>
            <person name="de Vries R.P."/>
            <person name="Natvig D.O."/>
            <person name="Powell A.J."/>
            <person name="Tsang A."/>
            <person name="Grigoriev I.V."/>
        </authorList>
    </citation>
    <scope>NUCLEOTIDE SEQUENCE [LARGE SCALE GENOMIC DNA]</scope>
    <source>
        <strain evidence="9 10">CBS 494.80</strain>
    </source>
</reference>
<feature type="domain" description="Major facilitator superfamily (MFS) profile" evidence="8">
    <location>
        <begin position="70"/>
        <end position="526"/>
    </location>
</feature>
<dbReference type="PANTHER" id="PTHR23511">
    <property type="entry name" value="SYNAPTIC VESICLE GLYCOPROTEIN 2"/>
    <property type="match status" value="1"/>
</dbReference>
<feature type="compositionally biased region" description="Polar residues" evidence="6">
    <location>
        <begin position="1"/>
        <end position="14"/>
    </location>
</feature>
<organism evidence="9 10">
    <name type="scientific">Oculimacula yallundae</name>
    <dbReference type="NCBI Taxonomy" id="86028"/>
    <lineage>
        <taxon>Eukaryota</taxon>
        <taxon>Fungi</taxon>
        <taxon>Dikarya</taxon>
        <taxon>Ascomycota</taxon>
        <taxon>Pezizomycotina</taxon>
        <taxon>Leotiomycetes</taxon>
        <taxon>Helotiales</taxon>
        <taxon>Ploettnerulaceae</taxon>
        <taxon>Oculimacula</taxon>
    </lineage>
</organism>
<proteinExistence type="predicted"/>
<feature type="transmembrane region" description="Helical" evidence="7">
    <location>
        <begin position="473"/>
        <end position="496"/>
    </location>
</feature>
<comment type="subcellular location">
    <subcellularLocation>
        <location evidence="1">Membrane</location>
        <topology evidence="1">Multi-pass membrane protein</topology>
    </subcellularLocation>
</comment>
<dbReference type="InterPro" id="IPR020846">
    <property type="entry name" value="MFS_dom"/>
</dbReference>
<evidence type="ECO:0000256" key="7">
    <source>
        <dbReference type="SAM" id="Phobius"/>
    </source>
</evidence>
<dbReference type="CDD" id="cd17316">
    <property type="entry name" value="MFS_SV2_like"/>
    <property type="match status" value="1"/>
</dbReference>
<evidence type="ECO:0000259" key="8">
    <source>
        <dbReference type="PROSITE" id="PS50850"/>
    </source>
</evidence>
<feature type="transmembrane region" description="Helical" evidence="7">
    <location>
        <begin position="239"/>
        <end position="261"/>
    </location>
</feature>
<evidence type="ECO:0000256" key="1">
    <source>
        <dbReference type="ARBA" id="ARBA00004141"/>
    </source>
</evidence>
<feature type="transmembrane region" description="Helical" evidence="7">
    <location>
        <begin position="502"/>
        <end position="523"/>
    </location>
</feature>
<keyword evidence="3 7" id="KW-0812">Transmembrane</keyword>
<gene>
    <name evidence="9" type="ORF">VTL71DRAFT_6741</name>
</gene>
<feature type="transmembrane region" description="Helical" evidence="7">
    <location>
        <begin position="137"/>
        <end position="153"/>
    </location>
</feature>
<protein>
    <recommendedName>
        <fullName evidence="8">Major facilitator superfamily (MFS) profile domain-containing protein</fullName>
    </recommendedName>
</protein>
<keyword evidence="2" id="KW-0813">Transport</keyword>
<name>A0ABR4BXT1_9HELO</name>
<feature type="transmembrane region" description="Helical" evidence="7">
    <location>
        <begin position="346"/>
        <end position="368"/>
    </location>
</feature>
<feature type="region of interest" description="Disordered" evidence="6">
    <location>
        <begin position="1"/>
        <end position="34"/>
    </location>
</feature>
<evidence type="ECO:0000256" key="2">
    <source>
        <dbReference type="ARBA" id="ARBA00022448"/>
    </source>
</evidence>
<dbReference type="SUPFAM" id="SSF103473">
    <property type="entry name" value="MFS general substrate transporter"/>
    <property type="match status" value="1"/>
</dbReference>
<evidence type="ECO:0000256" key="5">
    <source>
        <dbReference type="ARBA" id="ARBA00023136"/>
    </source>
</evidence>
<evidence type="ECO:0000256" key="4">
    <source>
        <dbReference type="ARBA" id="ARBA00022989"/>
    </source>
</evidence>
<evidence type="ECO:0000256" key="3">
    <source>
        <dbReference type="ARBA" id="ARBA00022692"/>
    </source>
</evidence>
<feature type="transmembrane region" description="Helical" evidence="7">
    <location>
        <begin position="106"/>
        <end position="125"/>
    </location>
</feature>